<organism evidence="1 2">
    <name type="scientific">Violaceomyces palustris</name>
    <dbReference type="NCBI Taxonomy" id="1673888"/>
    <lineage>
        <taxon>Eukaryota</taxon>
        <taxon>Fungi</taxon>
        <taxon>Dikarya</taxon>
        <taxon>Basidiomycota</taxon>
        <taxon>Ustilaginomycotina</taxon>
        <taxon>Ustilaginomycetes</taxon>
        <taxon>Violaceomycetales</taxon>
        <taxon>Violaceomycetaceae</taxon>
        <taxon>Violaceomyces</taxon>
    </lineage>
</organism>
<gene>
    <name evidence="1" type="ORF">IE53DRAFT_7881</name>
</gene>
<accession>A0ACD0P2K8</accession>
<keyword evidence="2" id="KW-1185">Reference proteome</keyword>
<protein>
    <submittedName>
        <fullName evidence="1">RhoGAP-domain-containing protein</fullName>
    </submittedName>
</protein>
<evidence type="ECO:0000313" key="1">
    <source>
        <dbReference type="EMBL" id="PWN52279.1"/>
    </source>
</evidence>
<proteinExistence type="predicted"/>
<evidence type="ECO:0000313" key="2">
    <source>
        <dbReference type="Proteomes" id="UP000245626"/>
    </source>
</evidence>
<reference evidence="1 2" key="1">
    <citation type="journal article" date="2018" name="Mol. Biol. Evol.">
        <title>Broad Genomic Sampling Reveals a Smut Pathogenic Ancestry of the Fungal Clade Ustilaginomycotina.</title>
        <authorList>
            <person name="Kijpornyongpan T."/>
            <person name="Mondo S.J."/>
            <person name="Barry K."/>
            <person name="Sandor L."/>
            <person name="Lee J."/>
            <person name="Lipzen A."/>
            <person name="Pangilinan J."/>
            <person name="LaButti K."/>
            <person name="Hainaut M."/>
            <person name="Henrissat B."/>
            <person name="Grigoriev I.V."/>
            <person name="Spatafora J.W."/>
            <person name="Aime M.C."/>
        </authorList>
    </citation>
    <scope>NUCLEOTIDE SEQUENCE [LARGE SCALE GENOMIC DNA]</scope>
    <source>
        <strain evidence="1 2">SA 807</strain>
    </source>
</reference>
<dbReference type="Proteomes" id="UP000245626">
    <property type="component" value="Unassembled WGS sequence"/>
</dbReference>
<name>A0ACD0P2K8_9BASI</name>
<dbReference type="EMBL" id="KZ819786">
    <property type="protein sequence ID" value="PWN52279.1"/>
    <property type="molecule type" value="Genomic_DNA"/>
</dbReference>
<sequence>MSNLPVRSPRPLRESSDQASATGTVPDNGSSTSHASTSRVISGSGTRSTSSSSAPQPLTLAEVLTRSKGDHVSALDEVLAERNKFCLDIAKLSSENVRIWTLMGRIRKENEGLKAKIQEMERLSGGSLSGIRASPLAPAASIAPSSPAPSVPARRRPNIGTGDEFKPSSPLASPRNSKASERRDSDSGLSTPQVPTSPRALVSQDHFLDQARSIGRVKSPDAMTSPTSISFGEIPPARGGPSNSTPVDASQGSAAYTHRVGGSMDSPSFGKASSNNRAWSGSNPATQQSSIMQQRALAQAQSIALAKSQNGHDDARNSMDSGDFEAVDRSSASGTDETGSVVVNDPGSSGAIPGQRSQLPNRGLTLTTAVSSAGQNVDPASNLPYPVTPSQSMRDSYDRDPNNHSSPASRYRSDNGAGLLTSASQSSLANSNFSRSPMKQAATRGDSLVSRVKTESQSGLTVSPRLDASLLRVANIRILGTNYRPHDRPRESISFFIGVEILQPPASWGIGSLSGEPSPPTSWTLEKMYGDIMALDARLKQKHGKNPAKRLAPLPDKSLFKDHAPSKVDQRKVLLEIYLQSLLTIQLPDKDEVCTFLCTDVVPSKLKDTSSTSKEGFLTKKGQNLGRWVTRYYSLRNSTLAYFETRGGVPIGAININGAQIGRQQRNGSVANEGDENSYRHAFLILERRPGANGEPSQMARHVLCAESDEERDEWVDVLVRAIAELDPRSSAEGRGSPRALSSNNKATVERSGSGSQSNQVRDQDQISSGRARGGADGVEPEDAARGMQAAGGEQTANYNSRRTVDKDGVPLSPSYPPMSPDSRSARRDRERERDRDRDADVTSRQQQQQQVAESSMPVNQSQGLPTSSSVPTTSNQRSLNITDPRNPSMSRGISSQDLAVSHSTNESISSSQYPASPELRSESLPRTSKGAISGPMNGAPIPTGYKFGGKDESASQSNEKKDDKKRFWQGFRGFGGGDKNSGNREPRPVFGVPLAESIAISSVAEGLELPSVVFRCIEYLEKRNAALEEGIYRLSGSTAVIKTLRERFNTEGDVNLLAEGTYYDPHAVAGLLKCFLRELPSSVLTRELHMEFMRVNELSDRAEKVNELGNLVSQLPLANYSLLRTLCSHLIKIIEHADVNKMTMRNVGIVFSPTLAISAGVFSLFLTEFDIVFFTDANGDPAPLKIEEEILPPDISELGQGARGDGAGGSQPSTNQQTRSKRNSILYMESQADKMLGLEGRRLSYRAAGGFGGVGSREREGDEEEEGLGLISSSGAALNSVGADEVMVDGAESQTEPSSRSNGHHDILASPNVAGVGSGSGPVSSGQELH</sequence>